<keyword evidence="6 10" id="KW-0574">Periplasm</keyword>
<dbReference type="PANTHER" id="PTHR38439:SF2">
    <property type="entry name" value="OUTER MEMBRANE PROTEIN H.8"/>
    <property type="match status" value="1"/>
</dbReference>
<evidence type="ECO:0000313" key="12">
    <source>
        <dbReference type="EMBL" id="MBG0834228.1"/>
    </source>
</evidence>
<keyword evidence="13" id="KW-1185">Reference proteome</keyword>
<evidence type="ECO:0000256" key="3">
    <source>
        <dbReference type="ARBA" id="ARBA00014744"/>
    </source>
</evidence>
<keyword evidence="5 10" id="KW-0479">Metal-binding</keyword>
<dbReference type="Proteomes" id="UP000596932">
    <property type="component" value="Unassembled WGS sequence"/>
</dbReference>
<proteinExistence type="predicted"/>
<dbReference type="InterPro" id="IPR000923">
    <property type="entry name" value="BlueCu_1"/>
</dbReference>
<keyword evidence="9" id="KW-1015">Disulfide bond</keyword>
<sequence length="149" mass="15675">MLRNVALMALLGLASTPLLAAECSVDVESTDQMTFNTQAISVSKSCKTFTVNLKHVGSLPKTAMGHNWVLSKTADMPAVATEGIPAGPDASYIKAGDERVIAHTDLIGGGESTSVTFDVSKLAAGEDYSFFCSFPGHYSLMKGTVKLVD</sequence>
<keyword evidence="4 10" id="KW-0813">Transport</keyword>
<dbReference type="InterPro" id="IPR028871">
    <property type="entry name" value="BlueCu_1_BS"/>
</dbReference>
<dbReference type="GO" id="GO:0042597">
    <property type="term" value="C:periplasmic space"/>
    <property type="evidence" value="ECO:0007669"/>
    <property type="project" value="UniProtKB-SubCell"/>
</dbReference>
<keyword evidence="8 10" id="KW-0186">Copper</keyword>
<comment type="subcellular location">
    <subcellularLocation>
        <location evidence="2 10">Periplasm</location>
    </subcellularLocation>
</comment>
<dbReference type="NCBIfam" id="TIGR02695">
    <property type="entry name" value="azurin"/>
    <property type="match status" value="1"/>
</dbReference>
<organism evidence="12 13">
    <name type="scientific">Pseudomonas chaetocerotis</name>
    <dbReference type="NCBI Taxonomy" id="2758695"/>
    <lineage>
        <taxon>Bacteria</taxon>
        <taxon>Pseudomonadati</taxon>
        <taxon>Pseudomonadota</taxon>
        <taxon>Gammaproteobacteria</taxon>
        <taxon>Pseudomonadales</taxon>
        <taxon>Pseudomonadaceae</taxon>
        <taxon>Pseudomonas</taxon>
    </lineage>
</organism>
<dbReference type="AlphaFoldDB" id="A0A931D1B2"/>
<evidence type="ECO:0000256" key="8">
    <source>
        <dbReference type="ARBA" id="ARBA00023008"/>
    </source>
</evidence>
<dbReference type="PROSITE" id="PS00196">
    <property type="entry name" value="COPPER_BLUE"/>
    <property type="match status" value="1"/>
</dbReference>
<dbReference type="InterPro" id="IPR050845">
    <property type="entry name" value="Cu-binding_ET"/>
</dbReference>
<evidence type="ECO:0000313" key="13">
    <source>
        <dbReference type="Proteomes" id="UP000596932"/>
    </source>
</evidence>
<evidence type="ECO:0000256" key="5">
    <source>
        <dbReference type="ARBA" id="ARBA00022723"/>
    </source>
</evidence>
<keyword evidence="7 10" id="KW-0249">Electron transport</keyword>
<dbReference type="Gene3D" id="2.60.40.420">
    <property type="entry name" value="Cupredoxins - blue copper proteins"/>
    <property type="match status" value="1"/>
</dbReference>
<evidence type="ECO:0000256" key="1">
    <source>
        <dbReference type="ARBA" id="ARBA00002770"/>
    </source>
</evidence>
<reference evidence="12" key="1">
    <citation type="submission" date="2020-07" db="EMBL/GenBank/DDBJ databases">
        <title>Pseudomonas chaetoceroseae sp. nov., a new member of the Pseudomonas oleovorans group isolated from a culture of Chaetoceros calcitrans.</title>
        <authorList>
            <person name="Girard L."/>
            <person name="Lood C."/>
            <person name="De Mot R."/>
            <person name="Baudart J."/>
        </authorList>
    </citation>
    <scope>NUCLEOTIDE SEQUENCE</scope>
    <source>
        <strain evidence="12">536</strain>
    </source>
</reference>
<comment type="function">
    <text evidence="1 10">Transfers electrons from cytochrome c551 to cytochrome oxidase.</text>
</comment>
<dbReference type="Pfam" id="PF00127">
    <property type="entry name" value="Copper-bind"/>
    <property type="match status" value="1"/>
</dbReference>
<dbReference type="InterPro" id="IPR008972">
    <property type="entry name" value="Cupredoxin"/>
</dbReference>
<feature type="chain" id="PRO_5038166168" description="Azurin" evidence="10">
    <location>
        <begin position="21"/>
        <end position="149"/>
    </location>
</feature>
<evidence type="ECO:0000256" key="7">
    <source>
        <dbReference type="ARBA" id="ARBA00022982"/>
    </source>
</evidence>
<feature type="signal peptide" evidence="10">
    <location>
        <begin position="1"/>
        <end position="20"/>
    </location>
</feature>
<evidence type="ECO:0000256" key="2">
    <source>
        <dbReference type="ARBA" id="ARBA00004418"/>
    </source>
</evidence>
<feature type="domain" description="Blue (type 1) copper" evidence="11">
    <location>
        <begin position="21"/>
        <end position="147"/>
    </location>
</feature>
<evidence type="ECO:0000256" key="4">
    <source>
        <dbReference type="ARBA" id="ARBA00022448"/>
    </source>
</evidence>
<dbReference type="RefSeq" id="WP_196473903.1">
    <property type="nucleotide sequence ID" value="NZ_JACFYX020000001.1"/>
</dbReference>
<evidence type="ECO:0000256" key="9">
    <source>
        <dbReference type="ARBA" id="ARBA00023157"/>
    </source>
</evidence>
<dbReference type="PANTHER" id="PTHR38439">
    <property type="entry name" value="AURACYANIN-B"/>
    <property type="match status" value="1"/>
</dbReference>
<dbReference type="SUPFAM" id="SSF49503">
    <property type="entry name" value="Cupredoxins"/>
    <property type="match status" value="1"/>
</dbReference>
<dbReference type="EMBL" id="JACFYX010000002">
    <property type="protein sequence ID" value="MBG0834228.1"/>
    <property type="molecule type" value="Genomic_DNA"/>
</dbReference>
<dbReference type="FunFam" id="2.60.40.420:FF:000040">
    <property type="entry name" value="Azurin"/>
    <property type="match status" value="1"/>
</dbReference>
<dbReference type="InterPro" id="IPR014068">
    <property type="entry name" value="Azurin"/>
</dbReference>
<evidence type="ECO:0000259" key="11">
    <source>
        <dbReference type="Pfam" id="PF00127"/>
    </source>
</evidence>
<name>A0A931D1B2_9PSED</name>
<dbReference type="GO" id="GO:0009055">
    <property type="term" value="F:electron transfer activity"/>
    <property type="evidence" value="ECO:0007669"/>
    <property type="project" value="InterPro"/>
</dbReference>
<gene>
    <name evidence="12" type="primary">azu</name>
    <name evidence="12" type="ORF">H3221_03770</name>
</gene>
<dbReference type="GO" id="GO:0005507">
    <property type="term" value="F:copper ion binding"/>
    <property type="evidence" value="ECO:0007669"/>
    <property type="project" value="UniProtKB-UniRule"/>
</dbReference>
<keyword evidence="10" id="KW-0732">Signal</keyword>
<dbReference type="CDD" id="cd13922">
    <property type="entry name" value="Azurin"/>
    <property type="match status" value="1"/>
</dbReference>
<evidence type="ECO:0000256" key="10">
    <source>
        <dbReference type="RuleBase" id="RU363017"/>
    </source>
</evidence>
<evidence type="ECO:0000256" key="6">
    <source>
        <dbReference type="ARBA" id="ARBA00022764"/>
    </source>
</evidence>
<comment type="caution">
    <text evidence="12">The sequence shown here is derived from an EMBL/GenBank/DDBJ whole genome shotgun (WGS) entry which is preliminary data.</text>
</comment>
<accession>A0A931D1B2</accession>
<protein>
    <recommendedName>
        <fullName evidence="3 10">Azurin</fullName>
    </recommendedName>
</protein>